<feature type="region of interest" description="Disordered" evidence="6">
    <location>
        <begin position="306"/>
        <end position="330"/>
    </location>
</feature>
<dbReference type="InterPro" id="IPR053937">
    <property type="entry name" value="GOST_TM"/>
</dbReference>
<feature type="transmembrane region" description="Helical" evidence="7">
    <location>
        <begin position="460"/>
        <end position="483"/>
    </location>
</feature>
<protein>
    <submittedName>
        <fullName evidence="10">Protein GPR107-like</fullName>
    </submittedName>
</protein>
<feature type="transmembrane region" description="Helical" evidence="7">
    <location>
        <begin position="563"/>
        <end position="585"/>
    </location>
</feature>
<dbReference type="GO" id="GO:0016020">
    <property type="term" value="C:membrane"/>
    <property type="evidence" value="ECO:0007669"/>
    <property type="project" value="UniProtKB-SubCell"/>
</dbReference>
<dbReference type="AlphaFoldDB" id="A0A6J1LI08"/>
<gene>
    <name evidence="10" type="primary">LOC111594073</name>
</gene>
<dbReference type="OrthoDB" id="29657at2759"/>
<evidence type="ECO:0000256" key="2">
    <source>
        <dbReference type="ARBA" id="ARBA00022692"/>
    </source>
</evidence>
<feature type="transmembrane region" description="Helical" evidence="7">
    <location>
        <begin position="533"/>
        <end position="551"/>
    </location>
</feature>
<feature type="domain" description="GOST seven transmembrane" evidence="8">
    <location>
        <begin position="425"/>
        <end position="666"/>
    </location>
</feature>
<keyword evidence="5 7" id="KW-0472">Membrane</keyword>
<feature type="transmembrane region" description="Helical" evidence="7">
    <location>
        <begin position="613"/>
        <end position="639"/>
    </location>
</feature>
<keyword evidence="9" id="KW-1185">Reference proteome</keyword>
<name>A0A6J1LI08_DROHY</name>
<dbReference type="Proteomes" id="UP000504633">
    <property type="component" value="Unplaced"/>
</dbReference>
<keyword evidence="3" id="KW-0732">Signal</keyword>
<dbReference type="PANTHER" id="PTHR21229">
    <property type="entry name" value="LUNG SEVEN TRANSMEMBRANE RECEPTOR"/>
    <property type="match status" value="1"/>
</dbReference>
<evidence type="ECO:0000259" key="8">
    <source>
        <dbReference type="Pfam" id="PF06814"/>
    </source>
</evidence>
<feature type="transmembrane region" description="Helical" evidence="7">
    <location>
        <begin position="428"/>
        <end position="448"/>
    </location>
</feature>
<evidence type="ECO:0000256" key="7">
    <source>
        <dbReference type="SAM" id="Phobius"/>
    </source>
</evidence>
<dbReference type="Pfam" id="PF06814">
    <property type="entry name" value="GOST_TM"/>
    <property type="match status" value="1"/>
</dbReference>
<dbReference type="KEGG" id="dhe:111594073"/>
<proteinExistence type="predicted"/>
<dbReference type="InterPro" id="IPR009637">
    <property type="entry name" value="GPR107/GPR108-like"/>
</dbReference>
<dbReference type="GO" id="GO:0005794">
    <property type="term" value="C:Golgi apparatus"/>
    <property type="evidence" value="ECO:0007669"/>
    <property type="project" value="TreeGrafter"/>
</dbReference>
<evidence type="ECO:0000313" key="10">
    <source>
        <dbReference type="RefSeq" id="XP_023162980.2"/>
    </source>
</evidence>
<evidence type="ECO:0000256" key="1">
    <source>
        <dbReference type="ARBA" id="ARBA00004141"/>
    </source>
</evidence>
<evidence type="ECO:0000313" key="9">
    <source>
        <dbReference type="Proteomes" id="UP000504633"/>
    </source>
</evidence>
<evidence type="ECO:0000256" key="3">
    <source>
        <dbReference type="ARBA" id="ARBA00022729"/>
    </source>
</evidence>
<evidence type="ECO:0000256" key="6">
    <source>
        <dbReference type="SAM" id="MobiDB-lite"/>
    </source>
</evidence>
<dbReference type="OMA" id="EWHNMHI"/>
<evidence type="ECO:0000256" key="4">
    <source>
        <dbReference type="ARBA" id="ARBA00022989"/>
    </source>
</evidence>
<accession>A0A6J1LI08</accession>
<keyword evidence="2 7" id="KW-0812">Transmembrane</keyword>
<organism evidence="9 10">
    <name type="scientific">Drosophila hydei</name>
    <name type="common">Fruit fly</name>
    <dbReference type="NCBI Taxonomy" id="7224"/>
    <lineage>
        <taxon>Eukaryota</taxon>
        <taxon>Metazoa</taxon>
        <taxon>Ecdysozoa</taxon>
        <taxon>Arthropoda</taxon>
        <taxon>Hexapoda</taxon>
        <taxon>Insecta</taxon>
        <taxon>Pterygota</taxon>
        <taxon>Neoptera</taxon>
        <taxon>Endopterygota</taxon>
        <taxon>Diptera</taxon>
        <taxon>Brachycera</taxon>
        <taxon>Muscomorpha</taxon>
        <taxon>Ephydroidea</taxon>
        <taxon>Drosophilidae</taxon>
        <taxon>Drosophila</taxon>
    </lineage>
</organism>
<dbReference type="PANTHER" id="PTHR21229:SF2">
    <property type="entry name" value="RE59932P"/>
    <property type="match status" value="1"/>
</dbReference>
<sequence>MHAISSGHILNIKSIFFTLIAVLLIAPNVVKSRKHHLEVRNDMRPYIALSTFGFYTNGHLNVQLSQLTVDDEQSTDLFGLTLDKTTIDQLNPYLDSHQNNCILEEPPSKQKRGPILFFLLDIKELKVHVHCSPEWVNKHVYKDVMSRHKRNSHMAKVSDSALFMQKRRRRSVMPIDSEEAVDSMNDHSVEEPMQSEMDAAEANAKEIIEQPKLSSPIVTGKIEGAPKEDVADVINLKAVPARLEPKKISVSKPKVEEVANASFIVGVPPAIPKAVVANGNRELQTEAGTNGDVNIDGHGAVAAVSTSTGSSNKQISSDADAEVQSPMPGERSRGSVLDFYDFNFYRQSQEELCRNFTLPLKKLTIDGTNYYNFTFSMFVATQHDEGLYNLYFHACPNYHRPKMLSFNVDIEENNNGNYLSAGEMPLPALYFMMSLLFFLSGLFWVFILKKSKHTVYKIHYLMAVLVFLKSLSLMFHSINYHFIEKRGEHVETWAILYYIAHLLKGAVLFITIVLIGTGWTFIKHILSDKDKKIFMIVIPLQVLANVAQIITDESDQSDAEFRTWHNIFFFVDLLCCGAILFPIVWSIRHLHEASATDGKAAINLRKLKLFRQFYIMIVCYIYFTRIIVDLLQMTVVFQYAWLDEMFREMATYVFFVLTGYKFRPVSSHPYFTVPDDEEDDDVEVVTESGITASLHRVKPLSRSAHSNTITIIEGNDDERENLIAKRESSHEYD</sequence>
<comment type="subcellular location">
    <subcellularLocation>
        <location evidence="1">Membrane</location>
        <topology evidence="1">Multi-pass membrane protein</topology>
    </subcellularLocation>
</comment>
<keyword evidence="4 7" id="KW-1133">Transmembrane helix</keyword>
<evidence type="ECO:0000256" key="5">
    <source>
        <dbReference type="ARBA" id="ARBA00023136"/>
    </source>
</evidence>
<reference evidence="10" key="1">
    <citation type="submission" date="2025-08" db="UniProtKB">
        <authorList>
            <consortium name="RefSeq"/>
        </authorList>
    </citation>
    <scope>IDENTIFICATION</scope>
    <source>
        <strain evidence="10">15085-1641.00</strain>
        <tissue evidence="10">Whole body</tissue>
    </source>
</reference>
<dbReference type="GeneID" id="111594073"/>
<dbReference type="RefSeq" id="XP_023162980.2">
    <property type="nucleotide sequence ID" value="XM_023307212.2"/>
</dbReference>
<feature type="transmembrane region" description="Helical" evidence="7">
    <location>
        <begin position="495"/>
        <end position="521"/>
    </location>
</feature>